<keyword evidence="2" id="KW-1185">Reference proteome</keyword>
<dbReference type="Proteomes" id="UP001418222">
    <property type="component" value="Unassembled WGS sequence"/>
</dbReference>
<dbReference type="SUPFAM" id="SSF55961">
    <property type="entry name" value="Bet v1-like"/>
    <property type="match status" value="1"/>
</dbReference>
<dbReference type="EMBL" id="JBBWWQ010000005">
    <property type="protein sequence ID" value="KAK8946441.1"/>
    <property type="molecule type" value="Genomic_DNA"/>
</dbReference>
<gene>
    <name evidence="1" type="ORF">KSP39_PZI006832</name>
</gene>
<dbReference type="GO" id="GO:0038023">
    <property type="term" value="F:signaling receptor activity"/>
    <property type="evidence" value="ECO:0007669"/>
    <property type="project" value="InterPro"/>
</dbReference>
<comment type="caution">
    <text evidence="1">The sequence shown here is derived from an EMBL/GenBank/DDBJ whole genome shotgun (WGS) entry which is preliminary data.</text>
</comment>
<dbReference type="GO" id="GO:0004864">
    <property type="term" value="F:protein phosphatase inhibitor activity"/>
    <property type="evidence" value="ECO:0007669"/>
    <property type="project" value="InterPro"/>
</dbReference>
<dbReference type="Gene3D" id="3.30.530.20">
    <property type="match status" value="1"/>
</dbReference>
<evidence type="ECO:0000313" key="1">
    <source>
        <dbReference type="EMBL" id="KAK8946441.1"/>
    </source>
</evidence>
<evidence type="ECO:0000313" key="2">
    <source>
        <dbReference type="Proteomes" id="UP001418222"/>
    </source>
</evidence>
<name>A0AAP0G9I0_9ASPA</name>
<reference evidence="1 2" key="1">
    <citation type="journal article" date="2022" name="Nat. Plants">
        <title>Genomes of leafy and leafless Platanthera orchids illuminate the evolution of mycoheterotrophy.</title>
        <authorList>
            <person name="Li M.H."/>
            <person name="Liu K.W."/>
            <person name="Li Z."/>
            <person name="Lu H.C."/>
            <person name="Ye Q.L."/>
            <person name="Zhang D."/>
            <person name="Wang J.Y."/>
            <person name="Li Y.F."/>
            <person name="Zhong Z.M."/>
            <person name="Liu X."/>
            <person name="Yu X."/>
            <person name="Liu D.K."/>
            <person name="Tu X.D."/>
            <person name="Liu B."/>
            <person name="Hao Y."/>
            <person name="Liao X.Y."/>
            <person name="Jiang Y.T."/>
            <person name="Sun W.H."/>
            <person name="Chen J."/>
            <person name="Chen Y.Q."/>
            <person name="Ai Y."/>
            <person name="Zhai J.W."/>
            <person name="Wu S.S."/>
            <person name="Zhou Z."/>
            <person name="Hsiao Y.Y."/>
            <person name="Wu W.L."/>
            <person name="Chen Y.Y."/>
            <person name="Lin Y.F."/>
            <person name="Hsu J.L."/>
            <person name="Li C.Y."/>
            <person name="Wang Z.W."/>
            <person name="Zhao X."/>
            <person name="Zhong W.Y."/>
            <person name="Ma X.K."/>
            <person name="Ma L."/>
            <person name="Huang J."/>
            <person name="Chen G.Z."/>
            <person name="Huang M.Z."/>
            <person name="Huang L."/>
            <person name="Peng D.H."/>
            <person name="Luo Y.B."/>
            <person name="Zou S.Q."/>
            <person name="Chen S.P."/>
            <person name="Lan S."/>
            <person name="Tsai W.C."/>
            <person name="Van de Peer Y."/>
            <person name="Liu Z.J."/>
        </authorList>
    </citation>
    <scope>NUCLEOTIDE SEQUENCE [LARGE SCALE GENOMIC DNA]</scope>
    <source>
        <strain evidence="1">Lor287</strain>
    </source>
</reference>
<dbReference type="AlphaFoldDB" id="A0AAP0G9I0"/>
<proteinExistence type="predicted"/>
<dbReference type="InterPro" id="IPR024949">
    <property type="entry name" value="Bet_v_I_allergen"/>
</dbReference>
<accession>A0AAP0G9I0</accession>
<protein>
    <submittedName>
        <fullName evidence="1">Uncharacterized protein</fullName>
    </submittedName>
</protein>
<dbReference type="GO" id="GO:0010427">
    <property type="term" value="F:abscisic acid binding"/>
    <property type="evidence" value="ECO:0007669"/>
    <property type="project" value="InterPro"/>
</dbReference>
<dbReference type="GO" id="GO:0009738">
    <property type="term" value="P:abscisic acid-activated signaling pathway"/>
    <property type="evidence" value="ECO:0007669"/>
    <property type="project" value="InterPro"/>
</dbReference>
<dbReference type="PRINTS" id="PR00634">
    <property type="entry name" value="BETALLERGEN"/>
</dbReference>
<dbReference type="InterPro" id="IPR023393">
    <property type="entry name" value="START-like_dom_sf"/>
</dbReference>
<sequence>MNRRVKLCCSRLFCRDSFMTIMVSGPSHARISPPFPLTEYGKQAFSTPTIDPKLLRTSSPAARSSKATAESALSKKLTFTDAVKEFSFVKDRVEVMDHEKFIVKQAVIEGGLIGKRLKSYSYEMKFEVGSNGGTVGKNQAGVRHSG</sequence>
<organism evidence="1 2">
    <name type="scientific">Platanthera zijinensis</name>
    <dbReference type="NCBI Taxonomy" id="2320716"/>
    <lineage>
        <taxon>Eukaryota</taxon>
        <taxon>Viridiplantae</taxon>
        <taxon>Streptophyta</taxon>
        <taxon>Embryophyta</taxon>
        <taxon>Tracheophyta</taxon>
        <taxon>Spermatophyta</taxon>
        <taxon>Magnoliopsida</taxon>
        <taxon>Liliopsida</taxon>
        <taxon>Asparagales</taxon>
        <taxon>Orchidaceae</taxon>
        <taxon>Orchidoideae</taxon>
        <taxon>Orchideae</taxon>
        <taxon>Orchidinae</taxon>
        <taxon>Platanthera</taxon>
    </lineage>
</organism>